<evidence type="ECO:0000259" key="2">
    <source>
        <dbReference type="Pfam" id="PF00501"/>
    </source>
</evidence>
<reference evidence="4 5" key="1">
    <citation type="journal article" date="2017" name="Int. J. Syst. Evol. Microbiol.">
        <title>Ramlibacter alkalitolerans sp. nov., alkali-tolerant bacterium isolated from soil of ginseng.</title>
        <authorList>
            <person name="Lee D.H."/>
            <person name="Cha C.J."/>
        </authorList>
    </citation>
    <scope>NUCLEOTIDE SEQUENCE [LARGE SCALE GENOMIC DNA]</scope>
    <source>
        <strain evidence="4 5">KACC 19305</strain>
    </source>
</reference>
<dbReference type="SUPFAM" id="SSF56801">
    <property type="entry name" value="Acetyl-CoA synthetase-like"/>
    <property type="match status" value="1"/>
</dbReference>
<dbReference type="InterPro" id="IPR042099">
    <property type="entry name" value="ANL_N_sf"/>
</dbReference>
<evidence type="ECO:0000256" key="1">
    <source>
        <dbReference type="ARBA" id="ARBA00022598"/>
    </source>
</evidence>
<accession>A0ABS1JTS4</accession>
<dbReference type="InterPro" id="IPR045851">
    <property type="entry name" value="AMP-bd_C_sf"/>
</dbReference>
<evidence type="ECO:0000313" key="4">
    <source>
        <dbReference type="EMBL" id="MBL0427618.1"/>
    </source>
</evidence>
<keyword evidence="5" id="KW-1185">Reference proteome</keyword>
<dbReference type="EMBL" id="JAEQND010000012">
    <property type="protein sequence ID" value="MBL0427618.1"/>
    <property type="molecule type" value="Genomic_DNA"/>
</dbReference>
<keyword evidence="1" id="KW-0436">Ligase</keyword>
<feature type="domain" description="AMP-dependent synthetase/ligase" evidence="2">
    <location>
        <begin position="232"/>
        <end position="566"/>
    </location>
</feature>
<evidence type="ECO:0000313" key="5">
    <source>
        <dbReference type="Proteomes" id="UP000622707"/>
    </source>
</evidence>
<dbReference type="InterPro" id="IPR000873">
    <property type="entry name" value="AMP-dep_synth/lig_dom"/>
</dbReference>
<dbReference type="SUPFAM" id="SSF47240">
    <property type="entry name" value="Ferritin-like"/>
    <property type="match status" value="1"/>
</dbReference>
<protein>
    <submittedName>
        <fullName evidence="4">AMP-binding protein</fullName>
    </submittedName>
</protein>
<dbReference type="InterPro" id="IPR025110">
    <property type="entry name" value="AMP-bd_C"/>
</dbReference>
<name>A0ABS1JTS4_9BURK</name>
<dbReference type="Gene3D" id="3.40.50.12780">
    <property type="entry name" value="N-terminal domain of ligase-like"/>
    <property type="match status" value="1"/>
</dbReference>
<dbReference type="Proteomes" id="UP000622707">
    <property type="component" value="Unassembled WGS sequence"/>
</dbReference>
<dbReference type="Gene3D" id="3.30.300.30">
    <property type="match status" value="1"/>
</dbReference>
<dbReference type="Pfam" id="PF13193">
    <property type="entry name" value="AMP-binding_C"/>
    <property type="match status" value="1"/>
</dbReference>
<gene>
    <name evidence="4" type="ORF">JI746_21060</name>
</gene>
<organism evidence="4 5">
    <name type="scientific">Ramlibacter alkalitolerans</name>
    <dbReference type="NCBI Taxonomy" id="2039631"/>
    <lineage>
        <taxon>Bacteria</taxon>
        <taxon>Pseudomonadati</taxon>
        <taxon>Pseudomonadota</taxon>
        <taxon>Betaproteobacteria</taxon>
        <taxon>Burkholderiales</taxon>
        <taxon>Comamonadaceae</taxon>
        <taxon>Ramlibacter</taxon>
    </lineage>
</organism>
<feature type="domain" description="AMP-binding enzyme C-terminal" evidence="3">
    <location>
        <begin position="619"/>
        <end position="692"/>
    </location>
</feature>
<dbReference type="InterPro" id="IPR012347">
    <property type="entry name" value="Ferritin-like"/>
</dbReference>
<sequence>MVRIAPETETTPFLCANAPTQWHCPDCGVISIGFAFPYGRCPHCGGQMALLHEPRRLGPDQAAQHAVRLAFEIELGGRAFYQRAAAETTDDTLRLLFSQFALMEGEHMETLSDRYRVDVPVPSPGFRIELAALFAHVEHRPQDPDNLFRIAIALEERAAAFFRMRAAVAPAGSSEQQLYLELGAEEIEHADILTTAYQEWRARQPAAEAPPAQEVAPAVGPAPLNGAELLLAQGEADQVALVCGDQQLTYAQLRDRVARAAGAWKARGLRPGDRVAVKLPDGIDWVVAFLGTIWAGGVAVAVNPHVPAAEWNYILDEAGFAIILAEHADDTPAPWGGRVIQLEPGRHEVTAAEPVRAHRVDDDTPAFWCHSSGTSGKPKAVVHRHRFAREIERVSCERLGITAQDRLFATSRLFFSYPQTNSLFAGLKIGATVILDPQWPTAASAAAIVERQRPTVFFSVPSLYRNLLHAGLAPAIVAAGVRLCVSAGEMLPASLRDAWRKATGLEMIDGYGASETLVLVLTARGDDDGLQPSPGVEVHPLDPEAAAAGMPTRLSFHVSTLARGYLDRPAAQAQSFRGDAFCPADLFVPTRGGGWRFAGREDSLVKIRGRWVNLVELEEKLAAGVPGVLEAATVCVPDEDGVDSVVLFFAARPGEAARAEEGLRARAASLRPHERPRSFHDVPALPRTATGKLLRRKLADAFVNGVAAA</sequence>
<dbReference type="Gene3D" id="1.20.1260.10">
    <property type="match status" value="1"/>
</dbReference>
<dbReference type="RefSeq" id="WP_201692246.1">
    <property type="nucleotide sequence ID" value="NZ_JAEQND010000012.1"/>
</dbReference>
<dbReference type="PANTHER" id="PTHR43352:SF1">
    <property type="entry name" value="ANTHRANILATE--COA LIGASE"/>
    <property type="match status" value="1"/>
</dbReference>
<proteinExistence type="predicted"/>
<comment type="caution">
    <text evidence="4">The sequence shown here is derived from an EMBL/GenBank/DDBJ whole genome shotgun (WGS) entry which is preliminary data.</text>
</comment>
<dbReference type="Pfam" id="PF00501">
    <property type="entry name" value="AMP-binding"/>
    <property type="match status" value="1"/>
</dbReference>
<dbReference type="InterPro" id="IPR009078">
    <property type="entry name" value="Ferritin-like_SF"/>
</dbReference>
<dbReference type="CDD" id="cd01045">
    <property type="entry name" value="Ferritin_like_AB"/>
    <property type="match status" value="1"/>
</dbReference>
<evidence type="ECO:0000259" key="3">
    <source>
        <dbReference type="Pfam" id="PF13193"/>
    </source>
</evidence>
<dbReference type="PANTHER" id="PTHR43352">
    <property type="entry name" value="ACETYL-COA SYNTHETASE"/>
    <property type="match status" value="1"/>
</dbReference>